<feature type="transmembrane region" description="Helical" evidence="1">
    <location>
        <begin position="12"/>
        <end position="30"/>
    </location>
</feature>
<feature type="transmembrane region" description="Helical" evidence="1">
    <location>
        <begin position="66"/>
        <end position="83"/>
    </location>
</feature>
<protein>
    <recommendedName>
        <fullName evidence="4">DUF998 domain-containing protein</fullName>
    </recommendedName>
</protein>
<feature type="transmembrane region" description="Helical" evidence="1">
    <location>
        <begin position="238"/>
        <end position="258"/>
    </location>
</feature>
<sequence length="336" mass="35653">MHETSAVVRPRMAARVAPALGLFFLAPLTGEYLLGNVPASEIAGVIFLAPMYGGGAILVREAARRAGRGWTAILLLAAAYGVFQPGLLDQALFNSNYDGRYDFTSLAAVPGLGFSAFYAETFVAGHAIWSIGIPIAIMEALVPRRSTTPWLGRTGLVVTGVVFLFGCWIILDDHARSFVAPAPQLIGAGVVTAVLVVAAFAVRRREGPMADRRTPRPWAAGGLMFVLTGAFVARPESVAGAVMGGLLLAAMGVLVVRWSGRQGWTAVHRVAVAGGALLTYMWTGYVLLYLSGVATTANLIGQTVLVVAMLALLFVTVRVARRSVRDQSWRGRPETS</sequence>
<comment type="caution">
    <text evidence="2">The sequence shown here is derived from an EMBL/GenBank/DDBJ whole genome shotgun (WGS) entry which is preliminary data.</text>
</comment>
<reference evidence="3" key="1">
    <citation type="journal article" date="2019" name="Int. J. Syst. Evol. Microbiol.">
        <title>The Global Catalogue of Microorganisms (GCM) 10K type strain sequencing project: providing services to taxonomists for standard genome sequencing and annotation.</title>
        <authorList>
            <consortium name="The Broad Institute Genomics Platform"/>
            <consortium name="The Broad Institute Genome Sequencing Center for Infectious Disease"/>
            <person name="Wu L."/>
            <person name="Ma J."/>
        </authorList>
    </citation>
    <scope>NUCLEOTIDE SEQUENCE [LARGE SCALE GENOMIC DNA]</scope>
    <source>
        <strain evidence="3">JCM 30346</strain>
    </source>
</reference>
<keyword evidence="3" id="KW-1185">Reference proteome</keyword>
<feature type="transmembrane region" description="Helical" evidence="1">
    <location>
        <begin position="150"/>
        <end position="171"/>
    </location>
</feature>
<keyword evidence="1" id="KW-0812">Transmembrane</keyword>
<feature type="transmembrane region" description="Helical" evidence="1">
    <location>
        <begin position="42"/>
        <end position="59"/>
    </location>
</feature>
<proteinExistence type="predicted"/>
<evidence type="ECO:0000313" key="3">
    <source>
        <dbReference type="Proteomes" id="UP001596137"/>
    </source>
</evidence>
<keyword evidence="1" id="KW-1133">Transmembrane helix</keyword>
<evidence type="ECO:0000313" key="2">
    <source>
        <dbReference type="EMBL" id="MFC6081205.1"/>
    </source>
</evidence>
<evidence type="ECO:0000256" key="1">
    <source>
        <dbReference type="SAM" id="Phobius"/>
    </source>
</evidence>
<gene>
    <name evidence="2" type="ORF">ACFP1K_08550</name>
</gene>
<dbReference type="Proteomes" id="UP001596137">
    <property type="component" value="Unassembled WGS sequence"/>
</dbReference>
<dbReference type="RefSeq" id="WP_380748782.1">
    <property type="nucleotide sequence ID" value="NZ_JBHSRF010000008.1"/>
</dbReference>
<organism evidence="2 3">
    <name type="scientific">Sphaerisporangium aureirubrum</name>
    <dbReference type="NCBI Taxonomy" id="1544736"/>
    <lineage>
        <taxon>Bacteria</taxon>
        <taxon>Bacillati</taxon>
        <taxon>Actinomycetota</taxon>
        <taxon>Actinomycetes</taxon>
        <taxon>Streptosporangiales</taxon>
        <taxon>Streptosporangiaceae</taxon>
        <taxon>Sphaerisporangium</taxon>
    </lineage>
</organism>
<name>A0ABW1ND26_9ACTN</name>
<evidence type="ECO:0008006" key="4">
    <source>
        <dbReference type="Google" id="ProtNLM"/>
    </source>
</evidence>
<dbReference type="EMBL" id="JBHSRF010000008">
    <property type="protein sequence ID" value="MFC6081205.1"/>
    <property type="molecule type" value="Genomic_DNA"/>
</dbReference>
<accession>A0ABW1ND26</accession>
<feature type="transmembrane region" description="Helical" evidence="1">
    <location>
        <begin position="214"/>
        <end position="232"/>
    </location>
</feature>
<keyword evidence="1" id="KW-0472">Membrane</keyword>
<feature type="transmembrane region" description="Helical" evidence="1">
    <location>
        <begin position="270"/>
        <end position="293"/>
    </location>
</feature>
<feature type="transmembrane region" description="Helical" evidence="1">
    <location>
        <begin position="299"/>
        <end position="320"/>
    </location>
</feature>
<feature type="transmembrane region" description="Helical" evidence="1">
    <location>
        <begin position="183"/>
        <end position="202"/>
    </location>
</feature>